<dbReference type="EMBL" id="BKCJ010004208">
    <property type="protein sequence ID" value="GEU59654.1"/>
    <property type="molecule type" value="Genomic_DNA"/>
</dbReference>
<accession>A0A6L2LHC4</accession>
<evidence type="ECO:0000313" key="1">
    <source>
        <dbReference type="EMBL" id="GEU59654.1"/>
    </source>
</evidence>
<dbReference type="PANTHER" id="PTHR47426">
    <property type="entry name" value="ACYL-COA N-ACYLTRANSFERASES (NAT) SUPERFAMILY PROTEIN"/>
    <property type="match status" value="1"/>
</dbReference>
<dbReference type="AlphaFoldDB" id="A0A6L2LHC4"/>
<comment type="caution">
    <text evidence="1">The sequence shown here is derived from an EMBL/GenBank/DDBJ whole genome shotgun (WGS) entry which is preliminary data.</text>
</comment>
<keyword evidence="1" id="KW-0012">Acyltransferase</keyword>
<reference evidence="1" key="1">
    <citation type="journal article" date="2019" name="Sci. Rep.">
        <title>Draft genome of Tanacetum cinerariifolium, the natural source of mosquito coil.</title>
        <authorList>
            <person name="Yamashiro T."/>
            <person name="Shiraishi A."/>
            <person name="Satake H."/>
            <person name="Nakayama K."/>
        </authorList>
    </citation>
    <scope>NUCLEOTIDE SEQUENCE</scope>
</reference>
<name>A0A6L2LHC4_TANCI</name>
<keyword evidence="1" id="KW-0808">Transferase</keyword>
<sequence>MMIIGTSRMRCEVLSLSPNPRENFPISYSRCRTLETLWDNTESIRHVAVSSNDDSKPPELIFNRLQVSDEEYIDMQRRSFGRYIAREAVLNEEYWVCFLPIIT</sequence>
<dbReference type="PANTHER" id="PTHR47426:SF4">
    <property type="entry name" value="N-ACETYLTRANSFERASE DOMAIN-CONTAINING PROTEIN"/>
    <property type="match status" value="1"/>
</dbReference>
<proteinExistence type="predicted"/>
<organism evidence="1">
    <name type="scientific">Tanacetum cinerariifolium</name>
    <name type="common">Dalmatian daisy</name>
    <name type="synonym">Chrysanthemum cinerariifolium</name>
    <dbReference type="NCBI Taxonomy" id="118510"/>
    <lineage>
        <taxon>Eukaryota</taxon>
        <taxon>Viridiplantae</taxon>
        <taxon>Streptophyta</taxon>
        <taxon>Embryophyta</taxon>
        <taxon>Tracheophyta</taxon>
        <taxon>Spermatophyta</taxon>
        <taxon>Magnoliopsida</taxon>
        <taxon>eudicotyledons</taxon>
        <taxon>Gunneridae</taxon>
        <taxon>Pentapetalae</taxon>
        <taxon>asterids</taxon>
        <taxon>campanulids</taxon>
        <taxon>Asterales</taxon>
        <taxon>Asteraceae</taxon>
        <taxon>Asteroideae</taxon>
        <taxon>Anthemideae</taxon>
        <taxon>Anthemidinae</taxon>
        <taxon>Tanacetum</taxon>
    </lineage>
</organism>
<gene>
    <name evidence="1" type="ORF">Tci_031632</name>
</gene>
<protein>
    <submittedName>
        <fullName evidence="1">Acyl-CoA N-acyltransferase</fullName>
    </submittedName>
</protein>
<dbReference type="GO" id="GO:0016746">
    <property type="term" value="F:acyltransferase activity"/>
    <property type="evidence" value="ECO:0007669"/>
    <property type="project" value="UniProtKB-KW"/>
</dbReference>